<organism evidence="18 19">
    <name type="scientific">Sphingomonas liriopis</name>
    <dbReference type="NCBI Taxonomy" id="2949094"/>
    <lineage>
        <taxon>Bacteria</taxon>
        <taxon>Pseudomonadati</taxon>
        <taxon>Pseudomonadota</taxon>
        <taxon>Alphaproteobacteria</taxon>
        <taxon>Sphingomonadales</taxon>
        <taxon>Sphingomonadaceae</taxon>
        <taxon>Sphingomonas</taxon>
    </lineage>
</organism>
<evidence type="ECO:0000256" key="5">
    <source>
        <dbReference type="ARBA" id="ARBA00022832"/>
    </source>
</evidence>
<dbReference type="PANTHER" id="PTHR23309">
    <property type="entry name" value="3-HYDROXYACYL-COA DEHYROGENASE"/>
    <property type="match status" value="1"/>
</dbReference>
<evidence type="ECO:0000256" key="12">
    <source>
        <dbReference type="ARBA" id="ARBA00023239"/>
    </source>
</evidence>
<evidence type="ECO:0000256" key="1">
    <source>
        <dbReference type="ARBA" id="ARBA00004275"/>
    </source>
</evidence>
<evidence type="ECO:0000256" key="13">
    <source>
        <dbReference type="ARBA" id="ARBA00023268"/>
    </source>
</evidence>
<evidence type="ECO:0000256" key="15">
    <source>
        <dbReference type="RuleBase" id="RU003707"/>
    </source>
</evidence>
<evidence type="ECO:0000256" key="11">
    <source>
        <dbReference type="ARBA" id="ARBA00023235"/>
    </source>
</evidence>
<evidence type="ECO:0000313" key="19">
    <source>
        <dbReference type="Proteomes" id="UP001139486"/>
    </source>
</evidence>
<dbReference type="InterPro" id="IPR006176">
    <property type="entry name" value="3-OHacyl-CoA_DH_NAD-bd"/>
</dbReference>
<evidence type="ECO:0000256" key="3">
    <source>
        <dbReference type="ARBA" id="ARBA00008750"/>
    </source>
</evidence>
<keyword evidence="10" id="KW-0576">Peroxisome</keyword>
<dbReference type="PROSITE" id="PS00166">
    <property type="entry name" value="ENOYL_COA_HYDRATASE"/>
    <property type="match status" value="1"/>
</dbReference>
<keyword evidence="12" id="KW-0456">Lyase</keyword>
<dbReference type="Gene3D" id="3.40.50.720">
    <property type="entry name" value="NAD(P)-binding Rossmann-like Domain"/>
    <property type="match status" value="1"/>
</dbReference>
<dbReference type="PANTHER" id="PTHR23309:SF49">
    <property type="entry name" value="PEROXISOMAL BIFUNCTIONAL ENZYME"/>
    <property type="match status" value="1"/>
</dbReference>
<evidence type="ECO:0000256" key="7">
    <source>
        <dbReference type="ARBA" id="ARBA00023002"/>
    </source>
</evidence>
<dbReference type="GO" id="GO:0070403">
    <property type="term" value="F:NAD+ binding"/>
    <property type="evidence" value="ECO:0007669"/>
    <property type="project" value="InterPro"/>
</dbReference>
<keyword evidence="13" id="KW-0511">Multifunctional enzyme</keyword>
<dbReference type="SUPFAM" id="SSF51735">
    <property type="entry name" value="NAD(P)-binding Rossmann-fold domains"/>
    <property type="match status" value="1"/>
</dbReference>
<evidence type="ECO:0000256" key="10">
    <source>
        <dbReference type="ARBA" id="ARBA00023140"/>
    </source>
</evidence>
<comment type="pathway">
    <text evidence="2">Lipid metabolism; fatty acid beta-oxidation.</text>
</comment>
<reference evidence="18" key="1">
    <citation type="submission" date="2022-05" db="EMBL/GenBank/DDBJ databases">
        <title>Sphingomonas sp. strain RP10 Genome sequencing and assembly.</title>
        <authorList>
            <person name="Kim I."/>
        </authorList>
    </citation>
    <scope>NUCLEOTIDE SEQUENCE</scope>
    <source>
        <strain evidence="18">RP10</strain>
    </source>
</reference>
<dbReference type="InterPro" id="IPR008927">
    <property type="entry name" value="6-PGluconate_DH-like_C_sf"/>
</dbReference>
<keyword evidence="9" id="KW-0443">Lipid metabolism</keyword>
<dbReference type="Gene3D" id="1.10.1040.50">
    <property type="match status" value="1"/>
</dbReference>
<sequence>MPTGTFDTRGTIGLITIDSPPVNALGLGVRQAILHGLAAAEAEASVAAIVLLCAGRTFFAGADITEFGKPPMRPDLLDVIARIEGATKPVIAAIHGTALGGGLETALACDYRIASPTARVGLPEVALGLLPGAGGTQRLPRIVGAAAALEIITGGKPIAAPRALALGIVDRLSAPDDLTDAAIAFAREIVADGAVRRRVRDREDKVAADRGNPALFDDFRARNPGLFRGVRAPTNIVAAIEAAVALPFDEGMAREAALFEELLHSRESEAQRYAFFAERDTAKVPGLPADTPVAPIASVGVIGAGTMGGGIAMNFLNVGLPVTLVETRQDALDRGVATIRRNYEASARKGKLDAAEVERRMALLTGTLALSDLAGCDLVIEAVFESMDLKKTIFAELDAIAKRSAILASNTSFLDLDAIAAVTERPERVVGLHFFSPANVMRLLEVVRGARTAPDVVATAMRLAKRIGKLPVLSGVCEGFIANRAMGVRMAQADALALEGASPQQIDRVLVDYGFPMGAFQMLDLIGLDVIGRDSTERTLMGDLVAQGRLGQKQNGGFYDYDAQRRPTPSPVADEVIAALAAAKGIVRRSFTDQELRERLLYAVVNEGARILDEGIALRASDIDMALIAGYGWPVHTGGPMFWADTVGLPTIVATLEALAQRHGDTFVPSPLLVRLAESGGMLHRAVAASSTPVLEGALHG</sequence>
<comment type="catalytic activity">
    <reaction evidence="14">
        <text>a (3S)-3-hydroxyacyl-CoA + NAD(+) = a 3-oxoacyl-CoA + NADH + H(+)</text>
        <dbReference type="Rhea" id="RHEA:22432"/>
        <dbReference type="ChEBI" id="CHEBI:15378"/>
        <dbReference type="ChEBI" id="CHEBI:57318"/>
        <dbReference type="ChEBI" id="CHEBI:57540"/>
        <dbReference type="ChEBI" id="CHEBI:57945"/>
        <dbReference type="ChEBI" id="CHEBI:90726"/>
        <dbReference type="EC" id="1.1.1.35"/>
    </reaction>
</comment>
<evidence type="ECO:0000259" key="17">
    <source>
        <dbReference type="Pfam" id="PF02737"/>
    </source>
</evidence>
<evidence type="ECO:0000256" key="9">
    <source>
        <dbReference type="ARBA" id="ARBA00023098"/>
    </source>
</evidence>
<keyword evidence="11" id="KW-0413">Isomerase</keyword>
<keyword evidence="7" id="KW-0560">Oxidoreductase</keyword>
<dbReference type="Pfam" id="PF00378">
    <property type="entry name" value="ECH_1"/>
    <property type="match status" value="1"/>
</dbReference>
<dbReference type="Pfam" id="PF00725">
    <property type="entry name" value="3HCDH"/>
    <property type="match status" value="2"/>
</dbReference>
<dbReference type="InterPro" id="IPR001753">
    <property type="entry name" value="Enoyl-CoA_hydra/iso"/>
</dbReference>
<comment type="similarity">
    <text evidence="15">Belongs to the enoyl-CoA hydratase/isomerase family.</text>
</comment>
<dbReference type="InterPro" id="IPR036291">
    <property type="entry name" value="NAD(P)-bd_dom_sf"/>
</dbReference>
<feature type="domain" description="3-hydroxyacyl-CoA dehydrogenase C-terminal" evidence="16">
    <location>
        <begin position="479"/>
        <end position="561"/>
    </location>
</feature>
<comment type="subunit">
    <text evidence="4">Monomer.</text>
</comment>
<keyword evidence="5" id="KW-0276">Fatty acid metabolism</keyword>
<feature type="domain" description="3-hydroxyacyl-CoA dehydrogenase NAD binding" evidence="17">
    <location>
        <begin position="299"/>
        <end position="473"/>
    </location>
</feature>
<protein>
    <submittedName>
        <fullName evidence="18">3-hydroxyacyl-CoA dehydrogenase NAD-binding domain-containing protein</fullName>
    </submittedName>
</protein>
<dbReference type="Pfam" id="PF02737">
    <property type="entry name" value="3HCDH_N"/>
    <property type="match status" value="1"/>
</dbReference>
<dbReference type="Gene3D" id="3.90.226.10">
    <property type="entry name" value="2-enoyl-CoA Hydratase, Chain A, domain 1"/>
    <property type="match status" value="1"/>
</dbReference>
<dbReference type="EMBL" id="JAMLDY010000005">
    <property type="protein sequence ID" value="MCP3734294.1"/>
    <property type="molecule type" value="Genomic_DNA"/>
</dbReference>
<proteinExistence type="inferred from homology"/>
<keyword evidence="8" id="KW-0520">NAD</keyword>
<evidence type="ECO:0000313" key="18">
    <source>
        <dbReference type="EMBL" id="MCP3734294.1"/>
    </source>
</evidence>
<dbReference type="InterPro" id="IPR018376">
    <property type="entry name" value="Enoyl-CoA_hyd/isom_CS"/>
</dbReference>
<dbReference type="InterPro" id="IPR029045">
    <property type="entry name" value="ClpP/crotonase-like_dom_sf"/>
</dbReference>
<feature type="domain" description="3-hydroxyacyl-CoA dehydrogenase C-terminal" evidence="16">
    <location>
        <begin position="598"/>
        <end position="680"/>
    </location>
</feature>
<dbReference type="AlphaFoldDB" id="A0A9X2HRU4"/>
<dbReference type="GO" id="GO:0003857">
    <property type="term" value="F:(3S)-3-hydroxyacyl-CoA dehydrogenase (NAD+) activity"/>
    <property type="evidence" value="ECO:0007669"/>
    <property type="project" value="UniProtKB-EC"/>
</dbReference>
<dbReference type="FunFam" id="3.40.50.720:FF:000009">
    <property type="entry name" value="Fatty oxidation complex, alpha subunit"/>
    <property type="match status" value="1"/>
</dbReference>
<evidence type="ECO:0000259" key="16">
    <source>
        <dbReference type="Pfam" id="PF00725"/>
    </source>
</evidence>
<dbReference type="FunFam" id="1.10.1040.50:FF:000006">
    <property type="entry name" value="Peroxisomal bifunctional enzyme"/>
    <property type="match status" value="1"/>
</dbReference>
<evidence type="ECO:0000256" key="2">
    <source>
        <dbReference type="ARBA" id="ARBA00005005"/>
    </source>
</evidence>
<keyword evidence="19" id="KW-1185">Reference proteome</keyword>
<comment type="similarity">
    <text evidence="3">In the N-terminal section; belongs to the enoyl-CoA hydratase/isomerase family.</text>
</comment>
<dbReference type="SUPFAM" id="SSF48179">
    <property type="entry name" value="6-phosphogluconate dehydrogenase C-terminal domain-like"/>
    <property type="match status" value="2"/>
</dbReference>
<dbReference type="GO" id="GO:0006635">
    <property type="term" value="P:fatty acid beta-oxidation"/>
    <property type="evidence" value="ECO:0007669"/>
    <property type="project" value="TreeGrafter"/>
</dbReference>
<dbReference type="SUPFAM" id="SSF52096">
    <property type="entry name" value="ClpP/crotonase"/>
    <property type="match status" value="1"/>
</dbReference>
<dbReference type="RefSeq" id="WP_254288302.1">
    <property type="nucleotide sequence ID" value="NZ_JAMLDY010000005.1"/>
</dbReference>
<evidence type="ECO:0000256" key="4">
    <source>
        <dbReference type="ARBA" id="ARBA00011245"/>
    </source>
</evidence>
<comment type="subcellular location">
    <subcellularLocation>
        <location evidence="1">Peroxisome</location>
    </subcellularLocation>
</comment>
<name>A0A9X2HRU4_9SPHN</name>
<gene>
    <name evidence="18" type="ORF">M9979_05305</name>
</gene>
<dbReference type="GO" id="GO:0016853">
    <property type="term" value="F:isomerase activity"/>
    <property type="evidence" value="ECO:0007669"/>
    <property type="project" value="UniProtKB-KW"/>
</dbReference>
<dbReference type="GO" id="GO:0004300">
    <property type="term" value="F:enoyl-CoA hydratase activity"/>
    <property type="evidence" value="ECO:0007669"/>
    <property type="project" value="UniProtKB-ARBA"/>
</dbReference>
<comment type="caution">
    <text evidence="18">The sequence shown here is derived from an EMBL/GenBank/DDBJ whole genome shotgun (WGS) entry which is preliminary data.</text>
</comment>
<dbReference type="Proteomes" id="UP001139486">
    <property type="component" value="Unassembled WGS sequence"/>
</dbReference>
<evidence type="ECO:0000256" key="14">
    <source>
        <dbReference type="ARBA" id="ARBA00049556"/>
    </source>
</evidence>
<accession>A0A9X2HRU4</accession>
<keyword evidence="6" id="KW-0442">Lipid degradation</keyword>
<evidence type="ECO:0000256" key="8">
    <source>
        <dbReference type="ARBA" id="ARBA00023027"/>
    </source>
</evidence>
<dbReference type="CDD" id="cd06558">
    <property type="entry name" value="crotonase-like"/>
    <property type="match status" value="1"/>
</dbReference>
<dbReference type="InterPro" id="IPR006108">
    <property type="entry name" value="3HC_DH_C"/>
</dbReference>
<evidence type="ECO:0000256" key="6">
    <source>
        <dbReference type="ARBA" id="ARBA00022963"/>
    </source>
</evidence>